<keyword evidence="1" id="KW-0175">Coiled coil</keyword>
<keyword evidence="3" id="KW-1185">Reference proteome</keyword>
<reference evidence="2" key="1">
    <citation type="submission" date="2023-10" db="EMBL/GenBank/DDBJ databases">
        <authorList>
            <person name="Chen Y."/>
            <person name="Shah S."/>
            <person name="Dougan E. K."/>
            <person name="Thang M."/>
            <person name="Chan C."/>
        </authorList>
    </citation>
    <scope>NUCLEOTIDE SEQUENCE [LARGE SCALE GENOMIC DNA]</scope>
</reference>
<dbReference type="PANTHER" id="PTHR43737:SF1">
    <property type="entry name" value="DUF1501 DOMAIN-CONTAINING PROTEIN"/>
    <property type="match status" value="1"/>
</dbReference>
<protein>
    <recommendedName>
        <fullName evidence="4">DUF1501 domain-containing protein</fullName>
    </recommendedName>
</protein>
<organism evidence="2 3">
    <name type="scientific">Prorocentrum cordatum</name>
    <dbReference type="NCBI Taxonomy" id="2364126"/>
    <lineage>
        <taxon>Eukaryota</taxon>
        <taxon>Sar</taxon>
        <taxon>Alveolata</taxon>
        <taxon>Dinophyceae</taxon>
        <taxon>Prorocentrales</taxon>
        <taxon>Prorocentraceae</taxon>
        <taxon>Prorocentrum</taxon>
    </lineage>
</organism>
<dbReference type="EMBL" id="CAUYUJ010015988">
    <property type="protein sequence ID" value="CAK0860532.1"/>
    <property type="molecule type" value="Genomic_DNA"/>
</dbReference>
<feature type="non-terminal residue" evidence="2">
    <location>
        <position position="1"/>
    </location>
</feature>
<evidence type="ECO:0008006" key="4">
    <source>
        <dbReference type="Google" id="ProtNLM"/>
    </source>
</evidence>
<proteinExistence type="predicted"/>
<evidence type="ECO:0000313" key="2">
    <source>
        <dbReference type="EMBL" id="CAK0860532.1"/>
    </source>
</evidence>
<evidence type="ECO:0000313" key="3">
    <source>
        <dbReference type="Proteomes" id="UP001189429"/>
    </source>
</evidence>
<comment type="caution">
    <text evidence="2">The sequence shown here is derived from an EMBL/GenBank/DDBJ whole genome shotgun (WGS) entry which is preliminary data.</text>
</comment>
<dbReference type="InterPro" id="IPR010869">
    <property type="entry name" value="DUF1501"/>
</dbReference>
<feature type="coiled-coil region" evidence="1">
    <location>
        <begin position="84"/>
        <end position="111"/>
    </location>
</feature>
<accession>A0ABN9UNG2</accession>
<dbReference type="Proteomes" id="UP001189429">
    <property type="component" value="Unassembled WGS sequence"/>
</dbReference>
<gene>
    <name evidence="2" type="ORF">PCOR1329_LOCUS49473</name>
</gene>
<evidence type="ECO:0000256" key="1">
    <source>
        <dbReference type="SAM" id="Coils"/>
    </source>
</evidence>
<dbReference type="PANTHER" id="PTHR43737">
    <property type="entry name" value="BLL7424 PROTEIN"/>
    <property type="match status" value="1"/>
</dbReference>
<dbReference type="Pfam" id="PF07394">
    <property type="entry name" value="DUF1501"/>
    <property type="match status" value="1"/>
</dbReference>
<dbReference type="SUPFAM" id="SSF53649">
    <property type="entry name" value="Alkaline phosphatase-like"/>
    <property type="match status" value="1"/>
</dbReference>
<sequence length="167" mass="18398">KDIVGNSTRLSYGNVYADLYARKFEDAVRTTETLGDQLDNVVLSTTYDATTHTSQMLHQVSRIIATRTVRSAERDLFFVSMCCYDTHNTEYEELQGRYTELNAALQGFVAEMKGQGIYENIVVVTSSDFGRTLTSNGRGTDHGWAGHGFVLGGTVHGGKSTTTSPRL</sequence>
<dbReference type="InterPro" id="IPR017850">
    <property type="entry name" value="Alkaline_phosphatase_core_sf"/>
</dbReference>
<name>A0ABN9UNG2_9DINO</name>